<dbReference type="Proteomes" id="UP000287171">
    <property type="component" value="Unassembled WGS sequence"/>
</dbReference>
<dbReference type="InterPro" id="IPR005302">
    <property type="entry name" value="MoCF_Sase_C"/>
</dbReference>
<dbReference type="GO" id="GO:0030151">
    <property type="term" value="F:molybdenum ion binding"/>
    <property type="evidence" value="ECO:0007669"/>
    <property type="project" value="InterPro"/>
</dbReference>
<dbReference type="PANTHER" id="PTHR30212">
    <property type="entry name" value="PROTEIN YIIM"/>
    <property type="match status" value="1"/>
</dbReference>
<organism evidence="2 3">
    <name type="scientific">Dictyobacter alpinus</name>
    <dbReference type="NCBI Taxonomy" id="2014873"/>
    <lineage>
        <taxon>Bacteria</taxon>
        <taxon>Bacillati</taxon>
        <taxon>Chloroflexota</taxon>
        <taxon>Ktedonobacteria</taxon>
        <taxon>Ktedonobacterales</taxon>
        <taxon>Dictyobacteraceae</taxon>
        <taxon>Dictyobacter</taxon>
    </lineage>
</organism>
<dbReference type="InterPro" id="IPR052353">
    <property type="entry name" value="Benzoxazolinone_Detox_Enz"/>
</dbReference>
<dbReference type="PANTHER" id="PTHR30212:SF2">
    <property type="entry name" value="PROTEIN YIIM"/>
    <property type="match status" value="1"/>
</dbReference>
<protein>
    <submittedName>
        <fullName evidence="2">Molybdenum cofactor biosysynthesis protein</fullName>
    </submittedName>
</protein>
<accession>A0A402B7E2</accession>
<evidence type="ECO:0000259" key="1">
    <source>
        <dbReference type="PROSITE" id="PS51340"/>
    </source>
</evidence>
<comment type="caution">
    <text evidence="2">The sequence shown here is derived from an EMBL/GenBank/DDBJ whole genome shotgun (WGS) entry which is preliminary data.</text>
</comment>
<dbReference type="EMBL" id="BIFT01000001">
    <property type="protein sequence ID" value="GCE27220.1"/>
    <property type="molecule type" value="Genomic_DNA"/>
</dbReference>
<dbReference type="GO" id="GO:0030170">
    <property type="term" value="F:pyridoxal phosphate binding"/>
    <property type="evidence" value="ECO:0007669"/>
    <property type="project" value="InterPro"/>
</dbReference>
<dbReference type="Pfam" id="PF03473">
    <property type="entry name" value="MOSC"/>
    <property type="match status" value="1"/>
</dbReference>
<evidence type="ECO:0000313" key="3">
    <source>
        <dbReference type="Proteomes" id="UP000287171"/>
    </source>
</evidence>
<reference evidence="3" key="1">
    <citation type="submission" date="2018-12" db="EMBL/GenBank/DDBJ databases">
        <title>Tengunoibacter tsumagoiensis gen. nov., sp. nov., Dictyobacter kobayashii sp. nov., D. alpinus sp. nov., and D. joshuensis sp. nov. and description of Dictyobacteraceae fam. nov. within the order Ktedonobacterales isolated from Tengu-no-mugimeshi.</title>
        <authorList>
            <person name="Wang C.M."/>
            <person name="Zheng Y."/>
            <person name="Sakai Y."/>
            <person name="Toyoda A."/>
            <person name="Minakuchi Y."/>
            <person name="Abe K."/>
            <person name="Yokota A."/>
            <person name="Yabe S."/>
        </authorList>
    </citation>
    <scope>NUCLEOTIDE SEQUENCE [LARGE SCALE GENOMIC DNA]</scope>
    <source>
        <strain evidence="3">Uno16</strain>
    </source>
</reference>
<dbReference type="RefSeq" id="WP_218027481.1">
    <property type="nucleotide sequence ID" value="NZ_BIFT01000001.1"/>
</dbReference>
<keyword evidence="3" id="KW-1185">Reference proteome</keyword>
<dbReference type="SUPFAM" id="SSF50800">
    <property type="entry name" value="PK beta-barrel domain-like"/>
    <property type="match status" value="1"/>
</dbReference>
<proteinExistence type="predicted"/>
<dbReference type="AlphaFoldDB" id="A0A402B7E2"/>
<dbReference type="PROSITE" id="PS51340">
    <property type="entry name" value="MOSC"/>
    <property type="match status" value="1"/>
</dbReference>
<name>A0A402B7E2_9CHLR</name>
<dbReference type="InterPro" id="IPR011037">
    <property type="entry name" value="Pyrv_Knase-like_insert_dom_sf"/>
</dbReference>
<feature type="domain" description="MOSC" evidence="1">
    <location>
        <begin position="34"/>
        <end position="168"/>
    </location>
</feature>
<evidence type="ECO:0000313" key="2">
    <source>
        <dbReference type="EMBL" id="GCE27220.1"/>
    </source>
</evidence>
<dbReference type="Gene3D" id="2.40.33.20">
    <property type="entry name" value="PK beta-barrel domain-like"/>
    <property type="match status" value="1"/>
</dbReference>
<dbReference type="GO" id="GO:0003824">
    <property type="term" value="F:catalytic activity"/>
    <property type="evidence" value="ECO:0007669"/>
    <property type="project" value="InterPro"/>
</dbReference>
<gene>
    <name evidence="2" type="ORF">KDA_27040</name>
</gene>
<sequence>MQATENMRIVSVNVAQPREVNWRGRVEPTGIFKEPVTGQVAVGRENLAGDAQGDLSVHGGIEQAIYAYSVTDYAYWRSILGRELDWGAFGENFTLEGTSDDQIKIGDRFRVGSAELRVTRPRIPCFKLANKLGRPDMIKMFLASGRTGFYFAVVQEGEVAAGDRLQLLYRDEESLTVREIITLVREPGELETLQRAITLDGMGKHLRELFQKKIQHLQRSHR</sequence>